<gene>
    <name evidence="3" type="ORF">PMPD1_4322</name>
</gene>
<accession>A0A6M8UJX6</accession>
<evidence type="ECO:0000313" key="4">
    <source>
        <dbReference type="Proteomes" id="UP000505325"/>
    </source>
</evidence>
<feature type="signal peptide" evidence="2">
    <location>
        <begin position="1"/>
        <end position="24"/>
    </location>
</feature>
<evidence type="ECO:0000256" key="1">
    <source>
        <dbReference type="ARBA" id="ARBA00006987"/>
    </source>
</evidence>
<organism evidence="3 4">
    <name type="scientific">Paramixta manurensis</name>
    <dbReference type="NCBI Taxonomy" id="2740817"/>
    <lineage>
        <taxon>Bacteria</taxon>
        <taxon>Pseudomonadati</taxon>
        <taxon>Pseudomonadota</taxon>
        <taxon>Gammaproteobacteria</taxon>
        <taxon>Enterobacterales</taxon>
        <taxon>Erwiniaceae</taxon>
        <taxon>Paramixta</taxon>
    </lineage>
</organism>
<comment type="similarity">
    <text evidence="1">Belongs to the UPF0065 (bug) family.</text>
</comment>
<dbReference type="KEGG" id="pmak:PMPD1_4322"/>
<dbReference type="PIRSF" id="PIRSF017082">
    <property type="entry name" value="YflP"/>
    <property type="match status" value="1"/>
</dbReference>
<keyword evidence="2" id="KW-0732">Signal</keyword>
<dbReference type="SUPFAM" id="SSF53850">
    <property type="entry name" value="Periplasmic binding protein-like II"/>
    <property type="match status" value="1"/>
</dbReference>
<dbReference type="EMBL" id="CP054212">
    <property type="protein sequence ID" value="QKJ89221.1"/>
    <property type="molecule type" value="Genomic_DNA"/>
</dbReference>
<sequence length="332" mass="35971">MKSKTLRPLALMSSIAFLAFSLVACDKQENAAIPNNVQMVVDTGPGGGSDLFAREIVKIAQQAHVLDQNWPVLSKPQGGGLAAMNFLNEHANDPNYISAFTSKWVSTGFTAGNKAATTVDKLTVIAMLADEQQLVAVPAKSPYNTFADFIADAKKHPGQLVQVGGAYQSVDNLAALQIQKNTGTSWKYLSFADGGPRITALLRGDAQMMIGAQNDFSEQVAAGQLKIIGVLSSDRNKKFPNVSTLIEQGVPMNGVPDELQFRGIAAPPGVKPETIAWYQNIFSKLVKSPEWEKYMAEEGDRTQYVTGDALKQKMSSYTTDIKQLVTLLKEKN</sequence>
<protein>
    <submittedName>
        <fullName evidence="3">Tripartite tricarboxylate transporter substrate binding protein</fullName>
    </submittedName>
</protein>
<dbReference type="InterPro" id="IPR042100">
    <property type="entry name" value="Bug_dom1"/>
</dbReference>
<dbReference type="Gene3D" id="3.40.190.10">
    <property type="entry name" value="Periplasmic binding protein-like II"/>
    <property type="match status" value="1"/>
</dbReference>
<dbReference type="PANTHER" id="PTHR42928">
    <property type="entry name" value="TRICARBOXYLATE-BINDING PROTEIN"/>
    <property type="match status" value="1"/>
</dbReference>
<dbReference type="AlphaFoldDB" id="A0A6M8UJX6"/>
<proteinExistence type="inferred from homology"/>
<dbReference type="CDD" id="cd07012">
    <property type="entry name" value="PBP2_Bug_TTT"/>
    <property type="match status" value="1"/>
</dbReference>
<feature type="chain" id="PRO_5027101787" evidence="2">
    <location>
        <begin position="25"/>
        <end position="332"/>
    </location>
</feature>
<dbReference type="Pfam" id="PF03401">
    <property type="entry name" value="TctC"/>
    <property type="match status" value="1"/>
</dbReference>
<dbReference type="PROSITE" id="PS51257">
    <property type="entry name" value="PROKAR_LIPOPROTEIN"/>
    <property type="match status" value="1"/>
</dbReference>
<reference evidence="3 4" key="1">
    <citation type="submission" date="2020-06" db="EMBL/GenBank/DDBJ databases">
        <title>Genome sequence of Paramixta manurensis strain PD-1.</title>
        <authorList>
            <person name="Lee C.W."/>
            <person name="Kim J."/>
        </authorList>
    </citation>
    <scope>NUCLEOTIDE SEQUENCE [LARGE SCALE GENOMIC DNA]</scope>
    <source>
        <strain evidence="3 4">PD-1</strain>
    </source>
</reference>
<name>A0A6M8UJX6_9GAMM</name>
<keyword evidence="4" id="KW-1185">Reference proteome</keyword>
<dbReference type="Gene3D" id="3.40.190.150">
    <property type="entry name" value="Bordetella uptake gene, domain 1"/>
    <property type="match status" value="1"/>
</dbReference>
<evidence type="ECO:0000313" key="3">
    <source>
        <dbReference type="EMBL" id="QKJ89221.1"/>
    </source>
</evidence>
<dbReference type="PANTHER" id="PTHR42928:SF3">
    <property type="entry name" value="UPF0065 PROTEIN YFLP"/>
    <property type="match status" value="1"/>
</dbReference>
<dbReference type="Proteomes" id="UP000505325">
    <property type="component" value="Chromosome"/>
</dbReference>
<evidence type="ECO:0000256" key="2">
    <source>
        <dbReference type="SAM" id="SignalP"/>
    </source>
</evidence>
<dbReference type="InterPro" id="IPR005064">
    <property type="entry name" value="BUG"/>
</dbReference>